<dbReference type="Pfam" id="PF02749">
    <property type="entry name" value="QRPTase_N"/>
    <property type="match status" value="1"/>
</dbReference>
<sequence length="315" mass="34396">MLVSSAMSSSDYVLNGIYSPNVSHILHPITLQHLAREWLKEDTPNFDYGGFLVGEKEETAVLLMKNFGVLAGRPFFDAVFKELDCRVDWFENEGAKIEPITVVAKVSGKVRQILLGERVALNIVSRASGIATAANNLNRLVKTVGWKGEIAGSRKTTPGFRLVEKYALLVGGISTDSFDLSSMIMLKDNHIWTAGSIAQAVKDCKVVGSFSTKVEVECHSLEDAEEAAHAGSDIIMLENFSPEALVPAAKALKEKFPNVIIETSGGITEETVLQYCNSNVDIISMSRLTQGYDTVDFSLKIQKAGIDPRNLIVKL</sequence>
<dbReference type="Pfam" id="PF01729">
    <property type="entry name" value="QRPTase_C"/>
    <property type="match status" value="1"/>
</dbReference>
<organism evidence="15 16">
    <name type="scientific">Potamilus streckersoni</name>
    <dbReference type="NCBI Taxonomy" id="2493646"/>
    <lineage>
        <taxon>Eukaryota</taxon>
        <taxon>Metazoa</taxon>
        <taxon>Spiralia</taxon>
        <taxon>Lophotrochozoa</taxon>
        <taxon>Mollusca</taxon>
        <taxon>Bivalvia</taxon>
        <taxon>Autobranchia</taxon>
        <taxon>Heteroconchia</taxon>
        <taxon>Palaeoheterodonta</taxon>
        <taxon>Unionida</taxon>
        <taxon>Unionoidea</taxon>
        <taxon>Unionidae</taxon>
        <taxon>Ambleminae</taxon>
        <taxon>Lampsilini</taxon>
        <taxon>Potamilus</taxon>
    </lineage>
</organism>
<keyword evidence="8 12" id="KW-0328">Glycosyltransferase</keyword>
<evidence type="ECO:0000256" key="10">
    <source>
        <dbReference type="ARBA" id="ARBA00033102"/>
    </source>
</evidence>
<dbReference type="InterPro" id="IPR013785">
    <property type="entry name" value="Aldolase_TIM"/>
</dbReference>
<dbReference type="SUPFAM" id="SSF51690">
    <property type="entry name" value="Nicotinate/Quinolinate PRTase C-terminal domain-like"/>
    <property type="match status" value="1"/>
</dbReference>
<dbReference type="Gene3D" id="3.20.20.70">
    <property type="entry name" value="Aldolase class I"/>
    <property type="match status" value="1"/>
</dbReference>
<evidence type="ECO:0000256" key="5">
    <source>
        <dbReference type="ARBA" id="ARBA00011944"/>
    </source>
</evidence>
<feature type="domain" description="Quinolinate phosphoribosyl transferase N-terminal" evidence="14">
    <location>
        <begin position="55"/>
        <end position="128"/>
    </location>
</feature>
<feature type="domain" description="Quinolinate phosphoribosyl transferase C-terminal" evidence="13">
    <location>
        <begin position="130"/>
        <end position="300"/>
    </location>
</feature>
<dbReference type="InterPro" id="IPR002638">
    <property type="entry name" value="Quinolinate_PRibosylTrfase_C"/>
</dbReference>
<evidence type="ECO:0000256" key="2">
    <source>
        <dbReference type="ARBA" id="ARBA00004893"/>
    </source>
</evidence>
<name>A0AAE0RWD3_9BIVA</name>
<evidence type="ECO:0000259" key="14">
    <source>
        <dbReference type="Pfam" id="PF02749"/>
    </source>
</evidence>
<comment type="function">
    <text evidence="1 12">Involved in the catabolism of quinolinic acid (QA).</text>
</comment>
<evidence type="ECO:0000256" key="12">
    <source>
        <dbReference type="PIRNR" id="PIRNR006250"/>
    </source>
</evidence>
<reference evidence="15" key="2">
    <citation type="journal article" date="2021" name="Genome Biol. Evol.">
        <title>Developing a high-quality reference genome for a parasitic bivalve with doubly uniparental inheritance (Bivalvia: Unionida).</title>
        <authorList>
            <person name="Smith C.H."/>
        </authorList>
    </citation>
    <scope>NUCLEOTIDE SEQUENCE</scope>
    <source>
        <strain evidence="15">CHS0354</strain>
        <tissue evidence="15">Mantle</tissue>
    </source>
</reference>
<keyword evidence="7 12" id="KW-0662">Pyridine nucleotide biosynthesis</keyword>
<evidence type="ECO:0000313" key="15">
    <source>
        <dbReference type="EMBL" id="KAK3580788.1"/>
    </source>
</evidence>
<gene>
    <name evidence="15" type="ORF">CHS0354_025126</name>
</gene>
<dbReference type="SUPFAM" id="SSF54675">
    <property type="entry name" value="Nicotinate/Quinolinate PRTase N-terminal domain-like"/>
    <property type="match status" value="1"/>
</dbReference>
<comment type="catalytic activity">
    <reaction evidence="11 12">
        <text>nicotinate beta-D-ribonucleotide + CO2 + diphosphate = quinolinate + 5-phospho-alpha-D-ribose 1-diphosphate + 2 H(+)</text>
        <dbReference type="Rhea" id="RHEA:12733"/>
        <dbReference type="ChEBI" id="CHEBI:15378"/>
        <dbReference type="ChEBI" id="CHEBI:16526"/>
        <dbReference type="ChEBI" id="CHEBI:29959"/>
        <dbReference type="ChEBI" id="CHEBI:33019"/>
        <dbReference type="ChEBI" id="CHEBI:57502"/>
        <dbReference type="ChEBI" id="CHEBI:58017"/>
        <dbReference type="EC" id="2.4.2.19"/>
    </reaction>
</comment>
<evidence type="ECO:0000256" key="1">
    <source>
        <dbReference type="ARBA" id="ARBA00003237"/>
    </source>
</evidence>
<evidence type="ECO:0000256" key="8">
    <source>
        <dbReference type="ARBA" id="ARBA00022676"/>
    </source>
</evidence>
<evidence type="ECO:0000256" key="4">
    <source>
        <dbReference type="ARBA" id="ARBA00011218"/>
    </source>
</evidence>
<dbReference type="FunFam" id="3.20.20.70:FF:000090">
    <property type="entry name" value="Nicotinate-nucleotide pyrophosphorylase [carboxylating]"/>
    <property type="match status" value="1"/>
</dbReference>
<protein>
    <recommendedName>
        <fullName evidence="6 12">Nicotinate-nucleotide pyrophosphorylase [carboxylating]</fullName>
        <ecNumber evidence="5 12">2.4.2.19</ecNumber>
    </recommendedName>
    <alternativeName>
        <fullName evidence="10 12">Quinolinate phosphoribosyltransferase [decarboxylating]</fullName>
    </alternativeName>
</protein>
<keyword evidence="9 12" id="KW-0808">Transferase</keyword>
<keyword evidence="16" id="KW-1185">Reference proteome</keyword>
<dbReference type="PANTHER" id="PTHR32179">
    <property type="entry name" value="NICOTINATE-NUCLEOTIDE PYROPHOSPHORYLASE [CARBOXYLATING]"/>
    <property type="match status" value="1"/>
</dbReference>
<evidence type="ECO:0000256" key="6">
    <source>
        <dbReference type="ARBA" id="ARBA00020990"/>
    </source>
</evidence>
<dbReference type="GO" id="GO:0034213">
    <property type="term" value="P:quinolinate catabolic process"/>
    <property type="evidence" value="ECO:0007669"/>
    <property type="project" value="TreeGrafter"/>
</dbReference>
<dbReference type="NCBIfam" id="TIGR00078">
    <property type="entry name" value="nadC"/>
    <property type="match status" value="1"/>
</dbReference>
<evidence type="ECO:0000256" key="9">
    <source>
        <dbReference type="ARBA" id="ARBA00022679"/>
    </source>
</evidence>
<evidence type="ECO:0000256" key="7">
    <source>
        <dbReference type="ARBA" id="ARBA00022642"/>
    </source>
</evidence>
<dbReference type="Proteomes" id="UP001195483">
    <property type="component" value="Unassembled WGS sequence"/>
</dbReference>
<reference evidence="15" key="1">
    <citation type="journal article" date="2021" name="Genome Biol. Evol.">
        <title>A High-Quality Reference Genome for a Parasitic Bivalve with Doubly Uniparental Inheritance (Bivalvia: Unionida).</title>
        <authorList>
            <person name="Smith C.H."/>
        </authorList>
    </citation>
    <scope>NUCLEOTIDE SEQUENCE</scope>
    <source>
        <strain evidence="15">CHS0354</strain>
    </source>
</reference>
<comment type="subunit">
    <text evidence="4 12">Hexamer formed by 3 homodimers.</text>
</comment>
<accession>A0AAE0RWD3</accession>
<dbReference type="InterPro" id="IPR027277">
    <property type="entry name" value="NadC/ModD"/>
</dbReference>
<dbReference type="AlphaFoldDB" id="A0AAE0RWD3"/>
<dbReference type="PIRSF" id="PIRSF006250">
    <property type="entry name" value="NadC_ModD"/>
    <property type="match status" value="1"/>
</dbReference>
<dbReference type="InterPro" id="IPR004393">
    <property type="entry name" value="NadC"/>
</dbReference>
<dbReference type="EMBL" id="JAEAOA010001501">
    <property type="protein sequence ID" value="KAK3580788.1"/>
    <property type="molecule type" value="Genomic_DNA"/>
</dbReference>
<evidence type="ECO:0000256" key="11">
    <source>
        <dbReference type="ARBA" id="ARBA00047445"/>
    </source>
</evidence>
<dbReference type="InterPro" id="IPR037128">
    <property type="entry name" value="Quinolinate_PRibosylTase_N_sf"/>
</dbReference>
<dbReference type="GO" id="GO:0009435">
    <property type="term" value="P:NAD+ biosynthetic process"/>
    <property type="evidence" value="ECO:0007669"/>
    <property type="project" value="InterPro"/>
</dbReference>
<reference evidence="15" key="3">
    <citation type="submission" date="2023-05" db="EMBL/GenBank/DDBJ databases">
        <authorList>
            <person name="Smith C.H."/>
        </authorList>
    </citation>
    <scope>NUCLEOTIDE SEQUENCE</scope>
    <source>
        <strain evidence="15">CHS0354</strain>
        <tissue evidence="15">Mantle</tissue>
    </source>
</reference>
<comment type="pathway">
    <text evidence="2 12">Cofactor biosynthesis; NAD(+) biosynthesis; nicotinate D-ribonucleotide from quinolinate: step 1/1.</text>
</comment>
<evidence type="ECO:0000313" key="16">
    <source>
        <dbReference type="Proteomes" id="UP001195483"/>
    </source>
</evidence>
<dbReference type="Gene3D" id="3.90.1170.20">
    <property type="entry name" value="Quinolinate phosphoribosyl transferase, N-terminal domain"/>
    <property type="match status" value="1"/>
</dbReference>
<dbReference type="InterPro" id="IPR036068">
    <property type="entry name" value="Nicotinate_pribotase-like_C"/>
</dbReference>
<dbReference type="CDD" id="cd01572">
    <property type="entry name" value="QPRTase"/>
    <property type="match status" value="1"/>
</dbReference>
<evidence type="ECO:0000259" key="13">
    <source>
        <dbReference type="Pfam" id="PF01729"/>
    </source>
</evidence>
<dbReference type="GO" id="GO:0004514">
    <property type="term" value="F:nicotinate-nucleotide diphosphorylase (carboxylating) activity"/>
    <property type="evidence" value="ECO:0007669"/>
    <property type="project" value="UniProtKB-EC"/>
</dbReference>
<dbReference type="GO" id="GO:0005737">
    <property type="term" value="C:cytoplasm"/>
    <property type="evidence" value="ECO:0007669"/>
    <property type="project" value="TreeGrafter"/>
</dbReference>
<evidence type="ECO:0000256" key="3">
    <source>
        <dbReference type="ARBA" id="ARBA00009400"/>
    </source>
</evidence>
<dbReference type="InterPro" id="IPR022412">
    <property type="entry name" value="Quinolinate_PRibosylTrfase_N"/>
</dbReference>
<dbReference type="EC" id="2.4.2.19" evidence="5 12"/>
<comment type="similarity">
    <text evidence="3 12">Belongs to the NadC/ModD family.</text>
</comment>
<proteinExistence type="inferred from homology"/>
<comment type="caution">
    <text evidence="15">The sequence shown here is derived from an EMBL/GenBank/DDBJ whole genome shotgun (WGS) entry which is preliminary data.</text>
</comment>
<dbReference type="PANTHER" id="PTHR32179:SF3">
    <property type="entry name" value="NICOTINATE-NUCLEOTIDE PYROPHOSPHORYLASE [CARBOXYLATING]"/>
    <property type="match status" value="1"/>
</dbReference>